<feature type="region of interest" description="Disordered" evidence="3">
    <location>
        <begin position="383"/>
        <end position="587"/>
    </location>
</feature>
<feature type="domain" description="CCHC-type" evidence="5">
    <location>
        <begin position="372"/>
        <end position="388"/>
    </location>
</feature>
<keyword evidence="1" id="KW-0863">Zinc-finger</keyword>
<feature type="compositionally biased region" description="Basic residues" evidence="3">
    <location>
        <begin position="480"/>
        <end position="498"/>
    </location>
</feature>
<dbReference type="SUPFAM" id="SSF57756">
    <property type="entry name" value="Retrovirus zinc finger-like domains"/>
    <property type="match status" value="1"/>
</dbReference>
<dbReference type="InterPro" id="IPR000504">
    <property type="entry name" value="RRM_dom"/>
</dbReference>
<comment type="caution">
    <text evidence="6">The sequence shown here is derived from an EMBL/GenBank/DDBJ whole genome shotgun (WGS) entry which is preliminary data.</text>
</comment>
<feature type="compositionally biased region" description="Low complexity" evidence="3">
    <location>
        <begin position="88"/>
        <end position="98"/>
    </location>
</feature>
<dbReference type="Proteomes" id="UP001291926">
    <property type="component" value="Unassembled WGS sequence"/>
</dbReference>
<dbReference type="InterPro" id="IPR012677">
    <property type="entry name" value="Nucleotide-bd_a/b_plait_sf"/>
</dbReference>
<feature type="region of interest" description="Disordered" evidence="3">
    <location>
        <begin position="1"/>
        <end position="29"/>
    </location>
</feature>
<dbReference type="PROSITE" id="PS50158">
    <property type="entry name" value="ZF_CCHC"/>
    <property type="match status" value="2"/>
</dbReference>
<evidence type="ECO:0008006" key="8">
    <source>
        <dbReference type="Google" id="ProtNLM"/>
    </source>
</evidence>
<evidence type="ECO:0000313" key="6">
    <source>
        <dbReference type="EMBL" id="KAK4480464.1"/>
    </source>
</evidence>
<dbReference type="PROSITE" id="PS50102">
    <property type="entry name" value="RRM"/>
    <property type="match status" value="1"/>
</dbReference>
<feature type="region of interest" description="Disordered" evidence="3">
    <location>
        <begin position="77"/>
        <end position="131"/>
    </location>
</feature>
<reference evidence="6 7" key="1">
    <citation type="journal article" date="2023" name="bioRxiv">
        <title>Genome report: Whole genome sequence and annotation of Penstemon davidsonii.</title>
        <authorList>
            <person name="Ostevik K.L."/>
            <person name="Alabady M."/>
            <person name="Zhang M."/>
            <person name="Rausher M.D."/>
        </authorList>
    </citation>
    <scope>NUCLEOTIDE SEQUENCE [LARGE SCALE GENOMIC DNA]</scope>
    <source>
        <strain evidence="6">DNT005</strain>
        <tissue evidence="6">Whole leaf</tissue>
    </source>
</reference>
<evidence type="ECO:0000259" key="5">
    <source>
        <dbReference type="PROSITE" id="PS50158"/>
    </source>
</evidence>
<feature type="compositionally biased region" description="Basic and acidic residues" evidence="3">
    <location>
        <begin position="427"/>
        <end position="437"/>
    </location>
</feature>
<evidence type="ECO:0000259" key="4">
    <source>
        <dbReference type="PROSITE" id="PS50102"/>
    </source>
</evidence>
<evidence type="ECO:0000256" key="1">
    <source>
        <dbReference type="PROSITE-ProRule" id="PRU00047"/>
    </source>
</evidence>
<feature type="compositionally biased region" description="Basic residues" evidence="3">
    <location>
        <begin position="404"/>
        <end position="414"/>
    </location>
</feature>
<evidence type="ECO:0000313" key="7">
    <source>
        <dbReference type="Proteomes" id="UP001291926"/>
    </source>
</evidence>
<feature type="domain" description="RRM" evidence="4">
    <location>
        <begin position="252"/>
        <end position="322"/>
    </location>
</feature>
<dbReference type="SMART" id="SM00343">
    <property type="entry name" value="ZnF_C2HC"/>
    <property type="match status" value="2"/>
</dbReference>
<feature type="domain" description="CCHC-type" evidence="5">
    <location>
        <begin position="350"/>
        <end position="366"/>
    </location>
</feature>
<dbReference type="SUPFAM" id="SSF54928">
    <property type="entry name" value="RNA-binding domain, RBD"/>
    <property type="match status" value="1"/>
</dbReference>
<keyword evidence="7" id="KW-1185">Reference proteome</keyword>
<dbReference type="Pfam" id="PF07173">
    <property type="entry name" value="GRDP-like"/>
    <property type="match status" value="1"/>
</dbReference>
<dbReference type="PANTHER" id="PTHR48038:SF1">
    <property type="entry name" value="RIBONUCLEOPROTEIN RB97D"/>
    <property type="match status" value="1"/>
</dbReference>
<accession>A0ABR0CUM8</accession>
<dbReference type="InterPro" id="IPR035979">
    <property type="entry name" value="RBD_domain_sf"/>
</dbReference>
<evidence type="ECO:0000256" key="2">
    <source>
        <dbReference type="PROSITE-ProRule" id="PRU00176"/>
    </source>
</evidence>
<dbReference type="PANTHER" id="PTHR48038">
    <property type="entry name" value="RIBONUCLEOPROTEIN RB97D"/>
    <property type="match status" value="1"/>
</dbReference>
<feature type="compositionally biased region" description="Basic and acidic residues" evidence="3">
    <location>
        <begin position="446"/>
        <end position="479"/>
    </location>
</feature>
<feature type="compositionally biased region" description="Basic and acidic residues" evidence="3">
    <location>
        <begin position="538"/>
        <end position="556"/>
    </location>
</feature>
<dbReference type="InterPro" id="IPR036875">
    <property type="entry name" value="Znf_CCHC_sf"/>
</dbReference>
<proteinExistence type="predicted"/>
<dbReference type="SMART" id="SM00360">
    <property type="entry name" value="RRM"/>
    <property type="match status" value="1"/>
</dbReference>
<evidence type="ECO:0000256" key="3">
    <source>
        <dbReference type="SAM" id="MobiDB-lite"/>
    </source>
</evidence>
<keyword evidence="1" id="KW-0862">Zinc</keyword>
<name>A0ABR0CUM8_9LAMI</name>
<keyword evidence="2" id="KW-0694">RNA-binding</keyword>
<dbReference type="Pfam" id="PF00098">
    <property type="entry name" value="zf-CCHC"/>
    <property type="match status" value="2"/>
</dbReference>
<dbReference type="InterPro" id="IPR001878">
    <property type="entry name" value="Znf_CCHC"/>
</dbReference>
<protein>
    <recommendedName>
        <fullName evidence="8">Arginine/serine-rich splicing factor</fullName>
    </recommendedName>
</protein>
<dbReference type="EMBL" id="JAYDYQ010002686">
    <property type="protein sequence ID" value="KAK4480464.1"/>
    <property type="molecule type" value="Genomic_DNA"/>
</dbReference>
<gene>
    <name evidence="6" type="ORF">RD792_013537</name>
</gene>
<dbReference type="InterPro" id="IPR009836">
    <property type="entry name" value="GRDP-like"/>
</dbReference>
<dbReference type="Pfam" id="PF00076">
    <property type="entry name" value="RRM_1"/>
    <property type="match status" value="1"/>
</dbReference>
<feature type="region of interest" description="Disordered" evidence="3">
    <location>
        <begin position="326"/>
        <end position="346"/>
    </location>
</feature>
<sequence>MKRRNCAVTPGKAPLFPNPKNKARRGEARGGRVALNRAISSASFAFNNYDSLQYHAHYFNMCTIKYYYMMTPHHYRDTAPPPQHTPRGRTTTTAQQPQPHHHHCAQPHDRPTTTGQQYPTAAPPPPRPSTNLEVRYKTDCREFYGRILNIEKVASSLEGTSRNAIEEIWKTLYPGEPFELDLANALQDNTYVKKGLEKFTKYDLISAVHRQSPFFYQVSRPHMNDNRNFEGAVARKTQVKMPRHEDRHGSSTRLYVGRLSSRTRSRDLEDIFSKYGRVRDVDMKRDYAFVEFSDTRDADDARYGLNGRDVDGSRITVEFAKGVSSMKAVPRGPGGSREYLGRGPPPGTGRCFNCGVEGHWARDCKSGDWKNKCYRCGERGHIEKNCQNSPEKPGRGRSYSRSPSPRRGRGRARSYSRSPSVSRSPPPKRDRSLERGGRRSSRSPPPKRDRSLERGERRYSRSPPKRERDRSLERGERRSRSPKRHRASPPPSRGRKHSPTPERSPREGAVVPSPRDNDKVISPAEYSPNGRTSRRSKSRDDDGVLEDRSPAVEKIGRSPSRSRSRSRSFSPRVGSPIDDDRSQRGSD</sequence>
<dbReference type="Gene3D" id="4.10.60.10">
    <property type="entry name" value="Zinc finger, CCHC-type"/>
    <property type="match status" value="2"/>
</dbReference>
<feature type="compositionally biased region" description="Basic and acidic residues" evidence="3">
    <location>
        <begin position="578"/>
        <end position="587"/>
    </location>
</feature>
<dbReference type="Gene3D" id="3.30.70.330">
    <property type="match status" value="1"/>
</dbReference>
<keyword evidence="1" id="KW-0479">Metal-binding</keyword>
<organism evidence="6 7">
    <name type="scientific">Penstemon davidsonii</name>
    <dbReference type="NCBI Taxonomy" id="160366"/>
    <lineage>
        <taxon>Eukaryota</taxon>
        <taxon>Viridiplantae</taxon>
        <taxon>Streptophyta</taxon>
        <taxon>Embryophyta</taxon>
        <taxon>Tracheophyta</taxon>
        <taxon>Spermatophyta</taxon>
        <taxon>Magnoliopsida</taxon>
        <taxon>eudicotyledons</taxon>
        <taxon>Gunneridae</taxon>
        <taxon>Pentapetalae</taxon>
        <taxon>asterids</taxon>
        <taxon>lamiids</taxon>
        <taxon>Lamiales</taxon>
        <taxon>Plantaginaceae</taxon>
        <taxon>Cheloneae</taxon>
        <taxon>Penstemon</taxon>
    </lineage>
</organism>